<protein>
    <submittedName>
        <fullName evidence="5">(R)-mandelonitrile lyase-like</fullName>
    </submittedName>
</protein>
<accession>A0AAW2L214</accession>
<proteinExistence type="predicted"/>
<reference evidence="5" key="2">
    <citation type="journal article" date="2024" name="Plant">
        <title>Genomic evolution and insights into agronomic trait innovations of Sesamum species.</title>
        <authorList>
            <person name="Miao H."/>
            <person name="Wang L."/>
            <person name="Qu L."/>
            <person name="Liu H."/>
            <person name="Sun Y."/>
            <person name="Le M."/>
            <person name="Wang Q."/>
            <person name="Wei S."/>
            <person name="Zheng Y."/>
            <person name="Lin W."/>
            <person name="Duan Y."/>
            <person name="Cao H."/>
            <person name="Xiong S."/>
            <person name="Wang X."/>
            <person name="Wei L."/>
            <person name="Li C."/>
            <person name="Ma Q."/>
            <person name="Ju M."/>
            <person name="Zhao R."/>
            <person name="Li G."/>
            <person name="Mu C."/>
            <person name="Tian Q."/>
            <person name="Mei H."/>
            <person name="Zhang T."/>
            <person name="Gao T."/>
            <person name="Zhang H."/>
        </authorList>
    </citation>
    <scope>NUCLEOTIDE SEQUENCE</scope>
    <source>
        <strain evidence="5">G02</strain>
    </source>
</reference>
<dbReference type="AlphaFoldDB" id="A0AAW2L214"/>
<keyword evidence="5" id="KW-0456">Lyase</keyword>
<evidence type="ECO:0000256" key="4">
    <source>
        <dbReference type="SAM" id="MobiDB-lite"/>
    </source>
</evidence>
<dbReference type="GO" id="GO:0016829">
    <property type="term" value="F:lyase activity"/>
    <property type="evidence" value="ECO:0007669"/>
    <property type="project" value="UniProtKB-KW"/>
</dbReference>
<evidence type="ECO:0000256" key="1">
    <source>
        <dbReference type="ARBA" id="ARBA00001974"/>
    </source>
</evidence>
<evidence type="ECO:0000313" key="5">
    <source>
        <dbReference type="EMBL" id="KAL0312673.1"/>
    </source>
</evidence>
<gene>
    <name evidence="5" type="ORF">Sradi_5666600</name>
</gene>
<dbReference type="PANTHER" id="PTHR45968:SF3">
    <property type="entry name" value="OS04G0573100 PROTEIN"/>
    <property type="match status" value="1"/>
</dbReference>
<evidence type="ECO:0000256" key="2">
    <source>
        <dbReference type="ARBA" id="ARBA00022630"/>
    </source>
</evidence>
<reference evidence="5" key="1">
    <citation type="submission" date="2020-06" db="EMBL/GenBank/DDBJ databases">
        <authorList>
            <person name="Li T."/>
            <person name="Hu X."/>
            <person name="Zhang T."/>
            <person name="Song X."/>
            <person name="Zhang H."/>
            <person name="Dai N."/>
            <person name="Sheng W."/>
            <person name="Hou X."/>
            <person name="Wei L."/>
        </authorList>
    </citation>
    <scope>NUCLEOTIDE SEQUENCE</scope>
    <source>
        <strain evidence="5">G02</strain>
        <tissue evidence="5">Leaf</tissue>
    </source>
</reference>
<comment type="caution">
    <text evidence="5">The sequence shown here is derived from an EMBL/GenBank/DDBJ whole genome shotgun (WGS) entry which is preliminary data.</text>
</comment>
<name>A0AAW2L214_SESRA</name>
<dbReference type="SUPFAM" id="SSF51905">
    <property type="entry name" value="FAD/NAD(P)-binding domain"/>
    <property type="match status" value="1"/>
</dbReference>
<feature type="region of interest" description="Disordered" evidence="4">
    <location>
        <begin position="66"/>
        <end position="116"/>
    </location>
</feature>
<organism evidence="5">
    <name type="scientific">Sesamum radiatum</name>
    <name type="common">Black benniseed</name>
    <dbReference type="NCBI Taxonomy" id="300843"/>
    <lineage>
        <taxon>Eukaryota</taxon>
        <taxon>Viridiplantae</taxon>
        <taxon>Streptophyta</taxon>
        <taxon>Embryophyta</taxon>
        <taxon>Tracheophyta</taxon>
        <taxon>Spermatophyta</taxon>
        <taxon>Magnoliopsida</taxon>
        <taxon>eudicotyledons</taxon>
        <taxon>Gunneridae</taxon>
        <taxon>Pentapetalae</taxon>
        <taxon>asterids</taxon>
        <taxon>lamiids</taxon>
        <taxon>Lamiales</taxon>
        <taxon>Pedaliaceae</taxon>
        <taxon>Sesamum</taxon>
    </lineage>
</organism>
<dbReference type="EMBL" id="JACGWJ010000026">
    <property type="protein sequence ID" value="KAL0312673.1"/>
    <property type="molecule type" value="Genomic_DNA"/>
</dbReference>
<dbReference type="InterPro" id="IPR051871">
    <property type="entry name" value="GMC_Oxidoreductase-Related"/>
</dbReference>
<dbReference type="Gene3D" id="3.50.50.60">
    <property type="entry name" value="FAD/NAD(P)-binding domain"/>
    <property type="match status" value="1"/>
</dbReference>
<dbReference type="InterPro" id="IPR036188">
    <property type="entry name" value="FAD/NAD-bd_sf"/>
</dbReference>
<evidence type="ECO:0000256" key="3">
    <source>
        <dbReference type="ARBA" id="ARBA00022827"/>
    </source>
</evidence>
<feature type="compositionally biased region" description="Low complexity" evidence="4">
    <location>
        <begin position="78"/>
        <end position="100"/>
    </location>
</feature>
<comment type="cofactor">
    <cofactor evidence="1">
        <name>FAD</name>
        <dbReference type="ChEBI" id="CHEBI:57692"/>
    </cofactor>
</comment>
<sequence length="116" mass="11372">MHHAATAPAISYYDYIIVGGGTAGCPLAATLSQTASVLLLERGGSPYGNPNITDLAAFGKALFDLSPSSPPNASSQKTASSTPAPAFSAAAAASTPGSTRAPPPSTSAPPGGTRGW</sequence>
<keyword evidence="2" id="KW-0285">Flavoprotein</keyword>
<keyword evidence="3" id="KW-0274">FAD</keyword>
<dbReference type="PANTHER" id="PTHR45968">
    <property type="entry name" value="OSJNBA0019K04.7 PROTEIN"/>
    <property type="match status" value="1"/>
</dbReference>